<comment type="caution">
    <text evidence="2">The sequence shown here is derived from an EMBL/GenBank/DDBJ whole genome shotgun (WGS) entry which is preliminary data.</text>
</comment>
<feature type="transmembrane region" description="Helical" evidence="1">
    <location>
        <begin position="227"/>
        <end position="249"/>
    </location>
</feature>
<dbReference type="EMBL" id="BDCO01000002">
    <property type="protein sequence ID" value="GAT34622.1"/>
    <property type="molecule type" value="Genomic_DNA"/>
</dbReference>
<keyword evidence="1" id="KW-1133">Transmembrane helix</keyword>
<keyword evidence="1" id="KW-0812">Transmembrane</keyword>
<name>A0A146GBQ1_TERSA</name>
<sequence length="254" mass="27258">MAALRQFLTLNAQILYWTFIAPFVGKPPVRIDAIFQQMVRMGVQAVPMAALTSLSIGLTLAMQGSHELARMGATSYVPDLLSITLLRELAPLLTGVVVIGRSGSAITAELGTMKVSEEIEALEVMSINPVRFLVAPRVIAMIIMLPCLVVFSNYIGFVGGWIICNFALDINTTAYIMRLVESADMMDLISGMTKSFVFGWLISVISCQSGLSVTGGAEGVGRSTTKSVVLCILVMLVVNALLTGMFFIIEGPKG</sequence>
<dbReference type="GO" id="GO:0043190">
    <property type="term" value="C:ATP-binding cassette (ABC) transporter complex"/>
    <property type="evidence" value="ECO:0007669"/>
    <property type="project" value="InterPro"/>
</dbReference>
<feature type="transmembrane region" description="Helical" evidence="1">
    <location>
        <begin position="196"/>
        <end position="215"/>
    </location>
</feature>
<dbReference type="NCBIfam" id="TIGR00056">
    <property type="entry name" value="MlaE family lipid ABC transporter permease subunit"/>
    <property type="match status" value="1"/>
</dbReference>
<dbReference type="GO" id="GO:0005548">
    <property type="term" value="F:phospholipid transporter activity"/>
    <property type="evidence" value="ECO:0007669"/>
    <property type="project" value="TreeGrafter"/>
</dbReference>
<dbReference type="AlphaFoldDB" id="A0A146GBQ1"/>
<feature type="transmembrane region" description="Helical" evidence="1">
    <location>
        <begin position="7"/>
        <end position="25"/>
    </location>
</feature>
<accession>A0A146GBQ1</accession>
<comment type="similarity">
    <text evidence="1">Belongs to the MlaE permease family.</text>
</comment>
<dbReference type="OrthoDB" id="9810518at2"/>
<dbReference type="InterPro" id="IPR030802">
    <property type="entry name" value="Permease_MalE"/>
</dbReference>
<gene>
    <name evidence="2" type="ORF">TSACC_23054</name>
</gene>
<dbReference type="Proteomes" id="UP000076023">
    <property type="component" value="Unassembled WGS sequence"/>
</dbReference>
<dbReference type="STRING" id="690879.TSACC_23054"/>
<evidence type="ECO:0000313" key="2">
    <source>
        <dbReference type="EMBL" id="GAT34622.1"/>
    </source>
</evidence>
<comment type="caution">
    <text evidence="1">Lacks conserved residue(s) required for the propagation of feature annotation.</text>
</comment>
<protein>
    <submittedName>
        <fullName evidence="2">Phospholipid/cholesterol/gamma-HCH transport system permease protein</fullName>
    </submittedName>
</protein>
<reference evidence="3" key="1">
    <citation type="journal article" date="2017" name="Genome Announc.">
        <title>Draft Genome Sequence of Terrimicrobium sacchariphilum NM-5T, a Facultative Anaerobic Soil Bacterium of the Class Spartobacteria.</title>
        <authorList>
            <person name="Qiu Y.L."/>
            <person name="Tourlousse D.M."/>
            <person name="Matsuura N."/>
            <person name="Ohashi A."/>
            <person name="Sekiguchi Y."/>
        </authorList>
    </citation>
    <scope>NUCLEOTIDE SEQUENCE [LARGE SCALE GENOMIC DNA]</scope>
    <source>
        <strain evidence="3">NM-5</strain>
    </source>
</reference>
<dbReference type="Pfam" id="PF02405">
    <property type="entry name" value="MlaE"/>
    <property type="match status" value="1"/>
</dbReference>
<dbReference type="RefSeq" id="WP_075080236.1">
    <property type="nucleotide sequence ID" value="NZ_BDCO01000002.1"/>
</dbReference>
<feature type="transmembrane region" description="Helical" evidence="1">
    <location>
        <begin position="45"/>
        <end position="62"/>
    </location>
</feature>
<proteinExistence type="inferred from homology"/>
<keyword evidence="3" id="KW-1185">Reference proteome</keyword>
<evidence type="ECO:0000256" key="1">
    <source>
        <dbReference type="RuleBase" id="RU362044"/>
    </source>
</evidence>
<organism evidence="2 3">
    <name type="scientific">Terrimicrobium sacchariphilum</name>
    <dbReference type="NCBI Taxonomy" id="690879"/>
    <lineage>
        <taxon>Bacteria</taxon>
        <taxon>Pseudomonadati</taxon>
        <taxon>Verrucomicrobiota</taxon>
        <taxon>Terrimicrobiia</taxon>
        <taxon>Terrimicrobiales</taxon>
        <taxon>Terrimicrobiaceae</taxon>
        <taxon>Terrimicrobium</taxon>
    </lineage>
</organism>
<keyword evidence="1" id="KW-0472">Membrane</keyword>
<dbReference type="PANTHER" id="PTHR30188">
    <property type="entry name" value="ABC TRANSPORTER PERMEASE PROTEIN-RELATED"/>
    <property type="match status" value="1"/>
</dbReference>
<dbReference type="InterPro" id="IPR003453">
    <property type="entry name" value="ABC_MlaE_roteobac"/>
</dbReference>
<evidence type="ECO:0000313" key="3">
    <source>
        <dbReference type="Proteomes" id="UP000076023"/>
    </source>
</evidence>
<dbReference type="InParanoid" id="A0A146GBQ1"/>